<evidence type="ECO:0000313" key="8">
    <source>
        <dbReference type="EMBL" id="CRI51618.1"/>
    </source>
</evidence>
<feature type="transmembrane region" description="Helical" evidence="1">
    <location>
        <begin position="21"/>
        <end position="39"/>
    </location>
</feature>
<evidence type="ECO:0000313" key="7">
    <source>
        <dbReference type="EMBL" id="CRI50494.1"/>
    </source>
</evidence>
<evidence type="ECO:0000313" key="6">
    <source>
        <dbReference type="EMBL" id="CRI49365.1"/>
    </source>
</evidence>
<dbReference type="EMBL" id="LN847003">
    <property type="protein sequence ID" value="CRI40344.1"/>
    <property type="molecule type" value="Genomic_DNA"/>
</dbReference>
<dbReference type="EMBL" id="LN849040">
    <property type="protein sequence ID" value="CRI73112.1"/>
    <property type="molecule type" value="Genomic_DNA"/>
</dbReference>
<gene>
    <name evidence="2" type="ORF">BN1224_CV15_B_04020</name>
    <name evidence="4" type="ORF">BN1224_GiD_A_04750</name>
    <name evidence="5" type="ORF">BN1224_MUL2216_E_02020</name>
    <name evidence="7" type="ORF">BN1224_PB1_B_04630</name>
    <name evidence="6" type="ORF">BN1224_U1271_C_03050</name>
    <name evidence="8" type="ORF">BN1224_UZG1_A_04730</name>
    <name evidence="9" type="ORF">BN1224_YK41_BO_00250</name>
    <name evidence="3" type="ORF">CWL029c_C_03040</name>
</gene>
<sequence>MAIGVAKYLRDCFFQVFFKYFFPKYFFLVVLWLLVYLPGFL</sequence>
<evidence type="ECO:0000313" key="9">
    <source>
        <dbReference type="EMBL" id="CRI73112.1"/>
    </source>
</evidence>
<dbReference type="EMBL" id="LN847008">
    <property type="protein sequence ID" value="CRI41474.1"/>
    <property type="molecule type" value="Genomic_DNA"/>
</dbReference>
<keyword evidence="1" id="KW-1133">Transmembrane helix</keyword>
<evidence type="ECO:0000313" key="3">
    <source>
        <dbReference type="EMBL" id="CRI40344.1"/>
    </source>
</evidence>
<dbReference type="EMBL" id="LN847240">
    <property type="protein sequence ID" value="CRI50494.1"/>
    <property type="molecule type" value="Genomic_DNA"/>
</dbReference>
<evidence type="ECO:0000313" key="2">
    <source>
        <dbReference type="EMBL" id="CRI38079.1"/>
    </source>
</evidence>
<evidence type="ECO:0000313" key="4">
    <source>
        <dbReference type="EMBL" id="CRI41474.1"/>
    </source>
</evidence>
<dbReference type="EMBL" id="LN847245">
    <property type="protein sequence ID" value="CRI51618.1"/>
    <property type="molecule type" value="Genomic_DNA"/>
</dbReference>
<name>A0A0F7WS11_CHLPN</name>
<evidence type="ECO:0000256" key="1">
    <source>
        <dbReference type="SAM" id="Phobius"/>
    </source>
</evidence>
<dbReference type="EMBL" id="LN846998">
    <property type="protein sequence ID" value="CRI38079.1"/>
    <property type="molecule type" value="Genomic_DNA"/>
</dbReference>
<dbReference type="EMBL" id="LN847244">
    <property type="protein sequence ID" value="CRI49365.1"/>
    <property type="molecule type" value="Genomic_DNA"/>
</dbReference>
<proteinExistence type="predicted"/>
<organism evidence="3">
    <name type="scientific">Chlamydia pneumoniae</name>
    <name type="common">Chlamydophila pneumoniae</name>
    <dbReference type="NCBI Taxonomy" id="83558"/>
    <lineage>
        <taxon>Bacteria</taxon>
        <taxon>Pseudomonadati</taxon>
        <taxon>Chlamydiota</taxon>
        <taxon>Chlamydiia</taxon>
        <taxon>Chlamydiales</taxon>
        <taxon>Chlamydiaceae</taxon>
        <taxon>Chlamydia/Chlamydophila group</taxon>
        <taxon>Chlamydia</taxon>
    </lineage>
</organism>
<dbReference type="EMBL" id="LN847226">
    <property type="protein sequence ID" value="CRI45941.1"/>
    <property type="molecule type" value="Genomic_DNA"/>
</dbReference>
<evidence type="ECO:0000313" key="5">
    <source>
        <dbReference type="EMBL" id="CRI45941.1"/>
    </source>
</evidence>
<accession>A0A0F7WS11</accession>
<reference evidence="3" key="1">
    <citation type="submission" date="2015-05" db="EMBL/GenBank/DDBJ databases">
        <authorList>
            <person name="Rattei Thomas"/>
        </authorList>
    </citation>
    <scope>NUCLEOTIDE SEQUENCE</scope>
    <source>
        <strain evidence="2">CV15</strain>
        <strain evidence="3">CWL029c</strain>
        <strain evidence="4">GiD</strain>
        <strain evidence="5">MUL2216</strain>
        <strain evidence="7">PB1</strain>
        <strain evidence="6">U1271</strain>
        <strain evidence="8">UZG1</strain>
        <strain evidence="9">YK41</strain>
    </source>
</reference>
<protein>
    <submittedName>
        <fullName evidence="3">Uncharacterized protein</fullName>
    </submittedName>
</protein>
<keyword evidence="1" id="KW-0812">Transmembrane</keyword>
<keyword evidence="1" id="KW-0472">Membrane</keyword>
<dbReference type="AlphaFoldDB" id="A0A0F7WS11"/>